<feature type="signal peptide" evidence="8">
    <location>
        <begin position="1"/>
        <end position="25"/>
    </location>
</feature>
<evidence type="ECO:0000256" key="6">
    <source>
        <dbReference type="ARBA" id="ARBA00023136"/>
    </source>
</evidence>
<dbReference type="Gene3D" id="3.40.30.10">
    <property type="entry name" value="Glutaredoxin"/>
    <property type="match status" value="1"/>
</dbReference>
<dbReference type="CDD" id="cd02953">
    <property type="entry name" value="DsbDgamma"/>
    <property type="match status" value="1"/>
</dbReference>
<evidence type="ECO:0000256" key="7">
    <source>
        <dbReference type="SAM" id="Phobius"/>
    </source>
</evidence>
<dbReference type="AlphaFoldDB" id="A0AAJ6BP68"/>
<evidence type="ECO:0000313" key="10">
    <source>
        <dbReference type="EMBL" id="WEK47722.1"/>
    </source>
</evidence>
<evidence type="ECO:0000256" key="1">
    <source>
        <dbReference type="ARBA" id="ARBA00004651"/>
    </source>
</evidence>
<keyword evidence="4" id="KW-0201">Cytochrome c-type biogenesis</keyword>
<dbReference type="Pfam" id="PF11412">
    <property type="entry name" value="DsbD_N"/>
    <property type="match status" value="1"/>
</dbReference>
<dbReference type="InterPro" id="IPR035671">
    <property type="entry name" value="DsbD_gamma"/>
</dbReference>
<dbReference type="PROSITE" id="PS51352">
    <property type="entry name" value="THIOREDOXIN_2"/>
    <property type="match status" value="1"/>
</dbReference>
<dbReference type="InterPro" id="IPR028250">
    <property type="entry name" value="DsbDN"/>
</dbReference>
<dbReference type="GO" id="GO:0045454">
    <property type="term" value="P:cell redox homeostasis"/>
    <property type="evidence" value="ECO:0007669"/>
    <property type="project" value="TreeGrafter"/>
</dbReference>
<evidence type="ECO:0000259" key="9">
    <source>
        <dbReference type="PROSITE" id="PS51352"/>
    </source>
</evidence>
<feature type="transmembrane region" description="Helical" evidence="7">
    <location>
        <begin position="436"/>
        <end position="457"/>
    </location>
</feature>
<keyword evidence="3 7" id="KW-0812">Transmembrane</keyword>
<dbReference type="Proteomes" id="UP001218362">
    <property type="component" value="Chromosome"/>
</dbReference>
<dbReference type="SUPFAM" id="SSF52833">
    <property type="entry name" value="Thioredoxin-like"/>
    <property type="match status" value="1"/>
</dbReference>
<keyword evidence="6 7" id="KW-0472">Membrane</keyword>
<feature type="transmembrane region" description="Helical" evidence="7">
    <location>
        <begin position="400"/>
        <end position="430"/>
    </location>
</feature>
<organism evidence="10 11">
    <name type="scientific">Candidatus Andeanibacterium colombiense</name>
    <dbReference type="NCBI Taxonomy" id="3121345"/>
    <lineage>
        <taxon>Bacteria</taxon>
        <taxon>Pseudomonadati</taxon>
        <taxon>Pseudomonadota</taxon>
        <taxon>Alphaproteobacteria</taxon>
        <taxon>Sphingomonadales</taxon>
        <taxon>Sphingomonadaceae</taxon>
        <taxon>Candidatus Andeanibacterium</taxon>
    </lineage>
</organism>
<evidence type="ECO:0000256" key="2">
    <source>
        <dbReference type="ARBA" id="ARBA00022475"/>
    </source>
</evidence>
<keyword evidence="2" id="KW-1003">Cell membrane</keyword>
<dbReference type="PANTHER" id="PTHR32234">
    <property type="entry name" value="THIOL:DISULFIDE INTERCHANGE PROTEIN DSBD"/>
    <property type="match status" value="1"/>
</dbReference>
<dbReference type="GO" id="GO:0017004">
    <property type="term" value="P:cytochrome complex assembly"/>
    <property type="evidence" value="ECO:0007669"/>
    <property type="project" value="UniProtKB-KW"/>
</dbReference>
<name>A0AAJ6BP68_9SPHN</name>
<evidence type="ECO:0000256" key="5">
    <source>
        <dbReference type="ARBA" id="ARBA00022989"/>
    </source>
</evidence>
<feature type="domain" description="Thioredoxin" evidence="9">
    <location>
        <begin position="533"/>
        <end position="663"/>
    </location>
</feature>
<keyword evidence="5 7" id="KW-1133">Transmembrane helix</keyword>
<accession>A0AAJ6BP68</accession>
<dbReference type="Pfam" id="PF13899">
    <property type="entry name" value="Thioredoxin_7"/>
    <property type="match status" value="1"/>
</dbReference>
<dbReference type="EMBL" id="CP119316">
    <property type="protein sequence ID" value="WEK47722.1"/>
    <property type="molecule type" value="Genomic_DNA"/>
</dbReference>
<gene>
    <name evidence="10" type="ORF">P0Y56_05365</name>
</gene>
<protein>
    <submittedName>
        <fullName evidence="10">Protein-disulfide reductase DsbD family protein</fullName>
    </submittedName>
</protein>
<reference evidence="10" key="1">
    <citation type="submission" date="2023-03" db="EMBL/GenBank/DDBJ databases">
        <title>Andean soil-derived lignocellulolytic bacterial consortium as a source of novel taxa and putative plastic-active enzymes.</title>
        <authorList>
            <person name="Diaz-Garcia L."/>
            <person name="Chuvochina M."/>
            <person name="Feuerriegel G."/>
            <person name="Bunk B."/>
            <person name="Sproer C."/>
            <person name="Streit W.R."/>
            <person name="Rodriguez L.M."/>
            <person name="Overmann J."/>
            <person name="Jimenez D.J."/>
        </authorList>
    </citation>
    <scope>NUCLEOTIDE SEQUENCE</scope>
    <source>
        <strain evidence="10">MAG 26</strain>
    </source>
</reference>
<evidence type="ECO:0000313" key="11">
    <source>
        <dbReference type="Proteomes" id="UP001218362"/>
    </source>
</evidence>
<evidence type="ECO:0000256" key="8">
    <source>
        <dbReference type="SAM" id="SignalP"/>
    </source>
</evidence>
<feature type="chain" id="PRO_5042550173" evidence="8">
    <location>
        <begin position="26"/>
        <end position="663"/>
    </location>
</feature>
<feature type="transmembrane region" description="Helical" evidence="7">
    <location>
        <begin position="500"/>
        <end position="516"/>
    </location>
</feature>
<evidence type="ECO:0000256" key="3">
    <source>
        <dbReference type="ARBA" id="ARBA00022692"/>
    </source>
</evidence>
<proteinExistence type="predicted"/>
<keyword evidence="8" id="KW-0732">Signal</keyword>
<dbReference type="InterPro" id="IPR003834">
    <property type="entry name" value="Cyt_c_assmbl_TM_dom"/>
</dbReference>
<dbReference type="GO" id="GO:0005886">
    <property type="term" value="C:plasma membrane"/>
    <property type="evidence" value="ECO:0007669"/>
    <property type="project" value="UniProtKB-SubCell"/>
</dbReference>
<feature type="transmembrane region" description="Helical" evidence="7">
    <location>
        <begin position="328"/>
        <end position="349"/>
    </location>
</feature>
<feature type="transmembrane region" description="Helical" evidence="7">
    <location>
        <begin position="369"/>
        <end position="388"/>
    </location>
</feature>
<feature type="transmembrane region" description="Helical" evidence="7">
    <location>
        <begin position="477"/>
        <end position="494"/>
    </location>
</feature>
<comment type="subcellular location">
    <subcellularLocation>
        <location evidence="1">Cell membrane</location>
        <topology evidence="1">Multi-pass membrane protein</topology>
    </subcellularLocation>
</comment>
<evidence type="ECO:0000256" key="4">
    <source>
        <dbReference type="ARBA" id="ARBA00022748"/>
    </source>
</evidence>
<dbReference type="PANTHER" id="PTHR32234:SF3">
    <property type="entry name" value="SUPPRESSION OF COPPER SENSITIVITY PROTEIN"/>
    <property type="match status" value="1"/>
</dbReference>
<dbReference type="InterPro" id="IPR036249">
    <property type="entry name" value="Thioredoxin-like_sf"/>
</dbReference>
<feature type="transmembrane region" description="Helical" evidence="7">
    <location>
        <begin position="283"/>
        <end position="307"/>
    </location>
</feature>
<dbReference type="KEGG" id="acob:P0Y56_05365"/>
<sequence>MPLSRKLLALFSLLLAAFAVAPAYANHMAAELVAKGPVSPGSSTELAIVMTPEPGWHGYWSNPGDAGYGMGLDWSLPPGWKAGEPEYPVPQTLLSYGLMNHVYEGPYALLVPLAVPKDAVPGSTVSVTLKAQWLVCNPQTCVPERGTLATVVKIGSGPAEPRFDKWRAAIPPLLDSKASFALAGGKLRIGIPLPASLDLAAPHVFLSTTELIDYAAPQVFRREGDLLVAELKLKGAAPAPGEVSGILKLDDAGDGVRFVGVAGSVPAGGAVLADAAGQAPPPLWSLLGLALLGGLLLNIMPCVFPILSLKALSLARAGESEAHARADGLAYTAGVMLACLALGGVMLALRAAGNEIGWAFQLQEPGVVVFLLVLAAAITANFAGLFELPGLSFSGSGTPLGAFATGLLAAFVATPCTGPFMAAAMGAALLLPPAEALLLFAALGLGIALPFLALGFVPPLRRLLPKPGRWMDIFRKVMAVPMGLTALALVWLLWKIGGQWFALMSVQLAVVVIITLSERRYRWLGWSFAAVGVLALTQLPEQSAVSAEEGVIAAKPFSEAALAEARKSGKPVFVWFTADWCLTCKVNEGVAIEREDTKAAFEKAGVVALKGDWTRRDPAITRFLNARGAAGIPLYLWYSPGGEVEQLPQVLTPATLTDLAKAG</sequence>
<dbReference type="GO" id="GO:0015035">
    <property type="term" value="F:protein-disulfide reductase activity"/>
    <property type="evidence" value="ECO:0007669"/>
    <property type="project" value="TreeGrafter"/>
</dbReference>
<dbReference type="Pfam" id="PF02683">
    <property type="entry name" value="DsbD_TM"/>
    <property type="match status" value="1"/>
</dbReference>
<dbReference type="InterPro" id="IPR013766">
    <property type="entry name" value="Thioredoxin_domain"/>
</dbReference>